<keyword evidence="3" id="KW-1185">Reference proteome</keyword>
<dbReference type="Proteomes" id="UP000276215">
    <property type="component" value="Unassembled WGS sequence"/>
</dbReference>
<reference evidence="2 3" key="1">
    <citation type="journal article" date="2018" name="Nat. Ecol. Evol.">
        <title>Pezizomycetes genomes reveal the molecular basis of ectomycorrhizal truffle lifestyle.</title>
        <authorList>
            <person name="Murat C."/>
            <person name="Payen T."/>
            <person name="Noel B."/>
            <person name="Kuo A."/>
            <person name="Morin E."/>
            <person name="Chen J."/>
            <person name="Kohler A."/>
            <person name="Krizsan K."/>
            <person name="Balestrini R."/>
            <person name="Da Silva C."/>
            <person name="Montanini B."/>
            <person name="Hainaut M."/>
            <person name="Levati E."/>
            <person name="Barry K.W."/>
            <person name="Belfiori B."/>
            <person name="Cichocki N."/>
            <person name="Clum A."/>
            <person name="Dockter R.B."/>
            <person name="Fauchery L."/>
            <person name="Guy J."/>
            <person name="Iotti M."/>
            <person name="Le Tacon F."/>
            <person name="Lindquist E.A."/>
            <person name="Lipzen A."/>
            <person name="Malagnac F."/>
            <person name="Mello A."/>
            <person name="Molinier V."/>
            <person name="Miyauchi S."/>
            <person name="Poulain J."/>
            <person name="Riccioni C."/>
            <person name="Rubini A."/>
            <person name="Sitrit Y."/>
            <person name="Splivallo R."/>
            <person name="Traeger S."/>
            <person name="Wang M."/>
            <person name="Zifcakova L."/>
            <person name="Wipf D."/>
            <person name="Zambonelli A."/>
            <person name="Paolocci F."/>
            <person name="Nowrousian M."/>
            <person name="Ottonello S."/>
            <person name="Baldrian P."/>
            <person name="Spatafora J.W."/>
            <person name="Henrissat B."/>
            <person name="Nagy L.G."/>
            <person name="Aury J.M."/>
            <person name="Wincker P."/>
            <person name="Grigoriev I.V."/>
            <person name="Bonfante P."/>
            <person name="Martin F.M."/>
        </authorList>
    </citation>
    <scope>NUCLEOTIDE SEQUENCE [LARGE SCALE GENOMIC DNA]</scope>
    <source>
        <strain evidence="2 3">120613-1</strain>
    </source>
</reference>
<organism evidence="2 3">
    <name type="scientific">Choiromyces venosus 120613-1</name>
    <dbReference type="NCBI Taxonomy" id="1336337"/>
    <lineage>
        <taxon>Eukaryota</taxon>
        <taxon>Fungi</taxon>
        <taxon>Dikarya</taxon>
        <taxon>Ascomycota</taxon>
        <taxon>Pezizomycotina</taxon>
        <taxon>Pezizomycetes</taxon>
        <taxon>Pezizales</taxon>
        <taxon>Tuberaceae</taxon>
        <taxon>Choiromyces</taxon>
    </lineage>
</organism>
<feature type="region of interest" description="Disordered" evidence="1">
    <location>
        <begin position="96"/>
        <end position="142"/>
    </location>
</feature>
<gene>
    <name evidence="2" type="ORF">L873DRAFT_1796582</name>
</gene>
<sequence length="156" mass="18020">MIYLSTSCSTAQKDLECLGKEFDKKGKTRTLYRRILDNIATGAIVLTETADKNSKNVMSHLKQALLAPFTGADVEKENLSLQLEIEKLQDMISVLEAAAKKEEEEEEEEEEDEDIDEEEDEEEEEEVKPPKGPKRKQYQAPMFEECFDRQKCHWET</sequence>
<protein>
    <submittedName>
        <fullName evidence="2">Uncharacterized protein</fullName>
    </submittedName>
</protein>
<evidence type="ECO:0000313" key="3">
    <source>
        <dbReference type="Proteomes" id="UP000276215"/>
    </source>
</evidence>
<accession>A0A3N4IRL0</accession>
<dbReference type="AlphaFoldDB" id="A0A3N4IRL0"/>
<name>A0A3N4IRL0_9PEZI</name>
<evidence type="ECO:0000256" key="1">
    <source>
        <dbReference type="SAM" id="MobiDB-lite"/>
    </source>
</evidence>
<dbReference type="EMBL" id="ML120780">
    <property type="protein sequence ID" value="RPA88569.1"/>
    <property type="molecule type" value="Genomic_DNA"/>
</dbReference>
<evidence type="ECO:0000313" key="2">
    <source>
        <dbReference type="EMBL" id="RPA88569.1"/>
    </source>
</evidence>
<proteinExistence type="predicted"/>
<feature type="compositionally biased region" description="Acidic residues" evidence="1">
    <location>
        <begin position="103"/>
        <end position="126"/>
    </location>
</feature>